<dbReference type="Proteomes" id="UP001431572">
    <property type="component" value="Chromosome 1"/>
</dbReference>
<accession>A0A8T7LUU2</accession>
<dbReference type="Proteomes" id="UP000521676">
    <property type="component" value="Unassembled WGS sequence"/>
</dbReference>
<dbReference type="InterPro" id="IPR012906">
    <property type="entry name" value="PaaX-like_N"/>
</dbReference>
<organism evidence="2 4">
    <name type="scientific">Candidatus Chlorohelix allophototropha</name>
    <dbReference type="NCBI Taxonomy" id="3003348"/>
    <lineage>
        <taxon>Bacteria</taxon>
        <taxon>Bacillati</taxon>
        <taxon>Chloroflexota</taxon>
        <taxon>Chloroflexia</taxon>
        <taxon>Candidatus Chloroheliales</taxon>
        <taxon>Candidatus Chloroheliaceae</taxon>
        <taxon>Candidatus Chlorohelix</taxon>
    </lineage>
</organism>
<evidence type="ECO:0000313" key="4">
    <source>
        <dbReference type="Proteomes" id="UP000521676"/>
    </source>
</evidence>
<reference evidence="2 4" key="1">
    <citation type="submission" date="2020-06" db="EMBL/GenBank/DDBJ databases">
        <title>Anoxygenic phototrophic Chloroflexota member uses a Type I reaction center.</title>
        <authorList>
            <person name="Tsuji J.M."/>
            <person name="Shaw N.A."/>
            <person name="Nagashima S."/>
            <person name="Venkiteswaran J."/>
            <person name="Schiff S.L."/>
            <person name="Hanada S."/>
            <person name="Tank M."/>
            <person name="Neufeld J.D."/>
        </authorList>
    </citation>
    <scope>NUCLEOTIDE SEQUENCE [LARGE SCALE GENOMIC DNA]</scope>
    <source>
        <strain evidence="2">L227-S17</strain>
    </source>
</reference>
<reference evidence="3" key="2">
    <citation type="journal article" date="2024" name="Nature">
        <title>Anoxygenic phototroph of the Chloroflexota uses a type I reaction centre.</title>
        <authorList>
            <person name="Tsuji J.M."/>
            <person name="Shaw N.A."/>
            <person name="Nagashima S."/>
            <person name="Venkiteswaran J.J."/>
            <person name="Schiff S.L."/>
            <person name="Watanabe T."/>
            <person name="Fukui M."/>
            <person name="Hanada S."/>
            <person name="Tank M."/>
            <person name="Neufeld J.D."/>
        </authorList>
    </citation>
    <scope>NUCLEOTIDE SEQUENCE</scope>
    <source>
        <strain evidence="3">L227-S17</strain>
    </source>
</reference>
<evidence type="ECO:0000313" key="3">
    <source>
        <dbReference type="EMBL" id="WJW66542.1"/>
    </source>
</evidence>
<dbReference type="EMBL" id="CP128399">
    <property type="protein sequence ID" value="WJW66542.1"/>
    <property type="molecule type" value="Genomic_DNA"/>
</dbReference>
<evidence type="ECO:0000313" key="2">
    <source>
        <dbReference type="EMBL" id="NWJ44653.1"/>
    </source>
</evidence>
<evidence type="ECO:0000259" key="1">
    <source>
        <dbReference type="Pfam" id="PF07848"/>
    </source>
</evidence>
<protein>
    <recommendedName>
        <fullName evidence="1">Transcriptional repressor PaaX-like N-terminal domain-containing protein</fullName>
    </recommendedName>
</protein>
<dbReference type="EMBL" id="JACATZ010000001">
    <property type="protein sequence ID" value="NWJ44653.1"/>
    <property type="molecule type" value="Genomic_DNA"/>
</dbReference>
<gene>
    <name evidence="2" type="ORF">HXX08_02125</name>
    <name evidence="3" type="ORF">OZ401_002345</name>
</gene>
<sequence>MLPRSMFFTLYGVYIRHFGEEIRMGSLIRLLAKDWRGGEAFDLFRRYDGLLAEGAGRYFYRLYTPDVSAALDEKAIRGLRAQLDPFSVS</sequence>
<keyword evidence="5" id="KW-1185">Reference proteome</keyword>
<name>A0A8T7LUU2_9CHLR</name>
<evidence type="ECO:0000313" key="5">
    <source>
        <dbReference type="Proteomes" id="UP001431572"/>
    </source>
</evidence>
<dbReference type="Pfam" id="PF07848">
    <property type="entry name" value="PaaX"/>
    <property type="match status" value="1"/>
</dbReference>
<feature type="domain" description="Transcriptional repressor PaaX-like N-terminal" evidence="1">
    <location>
        <begin position="3"/>
        <end position="32"/>
    </location>
</feature>
<dbReference type="RefSeq" id="WP_341468431.1">
    <property type="nucleotide sequence ID" value="NZ_CP128399.1"/>
</dbReference>
<dbReference type="AlphaFoldDB" id="A0A8T7LUU2"/>
<proteinExistence type="predicted"/>